<gene>
    <name evidence="1" type="ORF">RF11_08718</name>
</gene>
<dbReference type="Proteomes" id="UP000031668">
    <property type="component" value="Unassembled WGS sequence"/>
</dbReference>
<name>A0A0C2MQ09_THEKT</name>
<dbReference type="AlphaFoldDB" id="A0A0C2MQ09"/>
<evidence type="ECO:0000313" key="1">
    <source>
        <dbReference type="EMBL" id="KII63726.1"/>
    </source>
</evidence>
<dbReference type="InterPro" id="IPR016024">
    <property type="entry name" value="ARM-type_fold"/>
</dbReference>
<accession>A0A0C2MQ09</accession>
<proteinExistence type="predicted"/>
<organism evidence="1 2">
    <name type="scientific">Thelohanellus kitauei</name>
    <name type="common">Myxosporean</name>
    <dbReference type="NCBI Taxonomy" id="669202"/>
    <lineage>
        <taxon>Eukaryota</taxon>
        <taxon>Metazoa</taxon>
        <taxon>Cnidaria</taxon>
        <taxon>Myxozoa</taxon>
        <taxon>Myxosporea</taxon>
        <taxon>Bivalvulida</taxon>
        <taxon>Platysporina</taxon>
        <taxon>Myxobolidae</taxon>
        <taxon>Thelohanellus</taxon>
    </lineage>
</organism>
<comment type="caution">
    <text evidence="1">The sequence shown here is derived from an EMBL/GenBank/DDBJ whole genome shotgun (WGS) entry which is preliminary data.</text>
</comment>
<dbReference type="EMBL" id="JWZT01004603">
    <property type="protein sequence ID" value="KII63726.1"/>
    <property type="molecule type" value="Genomic_DNA"/>
</dbReference>
<keyword evidence="2" id="KW-1185">Reference proteome</keyword>
<reference evidence="1 2" key="1">
    <citation type="journal article" date="2014" name="Genome Biol. Evol.">
        <title>The genome of the myxosporean Thelohanellus kitauei shows adaptations to nutrient acquisition within its fish host.</title>
        <authorList>
            <person name="Yang Y."/>
            <person name="Xiong J."/>
            <person name="Zhou Z."/>
            <person name="Huo F."/>
            <person name="Miao W."/>
            <person name="Ran C."/>
            <person name="Liu Y."/>
            <person name="Zhang J."/>
            <person name="Feng J."/>
            <person name="Wang M."/>
            <person name="Wang M."/>
            <person name="Wang L."/>
            <person name="Yao B."/>
        </authorList>
    </citation>
    <scope>NUCLEOTIDE SEQUENCE [LARGE SCALE GENOMIC DNA]</scope>
    <source>
        <strain evidence="1">Wuqing</strain>
    </source>
</reference>
<evidence type="ECO:0000313" key="2">
    <source>
        <dbReference type="Proteomes" id="UP000031668"/>
    </source>
</evidence>
<sequence>MTSSKIVEEFALNVKVIAGPDGDGKEIAVKWMKKFEQSICSVLVVLLRKTAAMTISIQQIFDDLISNLQMKNEDASDQSDDLYSKKTAIILMRELFTEYMAYNDPNNDSLASKRLPEIKTVCGDIINDLISNTKDDLLLEEIIELCSKRARLFSPKKNCDDKIFMTIWNHLRFTDPRKTELLNACAECILTYIEELKV</sequence>
<dbReference type="SUPFAM" id="SSF48371">
    <property type="entry name" value="ARM repeat"/>
    <property type="match status" value="1"/>
</dbReference>
<protein>
    <submittedName>
        <fullName evidence="1">Uncharacterized protein</fullName>
    </submittedName>
</protein>